<evidence type="ECO:0000313" key="3">
    <source>
        <dbReference type="Proteomes" id="UP000735302"/>
    </source>
</evidence>
<dbReference type="Pfam" id="PF13843">
    <property type="entry name" value="DDE_Tnp_1_7"/>
    <property type="match status" value="1"/>
</dbReference>
<accession>A0AAV4DT30</accession>
<protein>
    <submittedName>
        <fullName evidence="2">PiggyBac transposable element-derived protein 4</fullName>
    </submittedName>
</protein>
<dbReference type="EMBL" id="BLXT01008249">
    <property type="protein sequence ID" value="GFO46981.1"/>
    <property type="molecule type" value="Genomic_DNA"/>
</dbReference>
<organism evidence="2 3">
    <name type="scientific">Plakobranchus ocellatus</name>
    <dbReference type="NCBI Taxonomy" id="259542"/>
    <lineage>
        <taxon>Eukaryota</taxon>
        <taxon>Metazoa</taxon>
        <taxon>Spiralia</taxon>
        <taxon>Lophotrochozoa</taxon>
        <taxon>Mollusca</taxon>
        <taxon>Gastropoda</taxon>
        <taxon>Heterobranchia</taxon>
        <taxon>Euthyneura</taxon>
        <taxon>Panpulmonata</taxon>
        <taxon>Sacoglossa</taxon>
        <taxon>Placobranchoidea</taxon>
        <taxon>Plakobranchidae</taxon>
        <taxon>Plakobranchus</taxon>
    </lineage>
</organism>
<dbReference type="PANTHER" id="PTHR46599:SF3">
    <property type="entry name" value="PIGGYBAC TRANSPOSABLE ELEMENT-DERIVED PROTEIN 4"/>
    <property type="match status" value="1"/>
</dbReference>
<dbReference type="Proteomes" id="UP000735302">
    <property type="component" value="Unassembled WGS sequence"/>
</dbReference>
<name>A0AAV4DT30_9GAST</name>
<sequence length="224" mass="25709">MSLKRSESILWNFHVSYNADDDGSDPLFKLRPCYTYLKQKFLEAYSLSQNLSFDEAICPYKGRLRFKVYNPMKPTKFGIKIYEVTESDSGYLLGMNTGSTAETTFHELVDLSDECSTTTKIVVGLLAFCGLLNKGHHVYLDNYYNSPELFEELTLLGTGACGTIRANRKNMPTAKIKLDPGESVYRQKDNVLALKFHDKRDVNMLNYSLRYRCSFRSFPQKHRG</sequence>
<dbReference type="PANTHER" id="PTHR46599">
    <property type="entry name" value="PIGGYBAC TRANSPOSABLE ELEMENT-DERIVED PROTEIN 4"/>
    <property type="match status" value="1"/>
</dbReference>
<dbReference type="AlphaFoldDB" id="A0AAV4DT30"/>
<keyword evidence="3" id="KW-1185">Reference proteome</keyword>
<gene>
    <name evidence="2" type="ORF">PoB_007348600</name>
</gene>
<dbReference type="InterPro" id="IPR029526">
    <property type="entry name" value="PGBD"/>
</dbReference>
<proteinExistence type="predicted"/>
<evidence type="ECO:0000313" key="2">
    <source>
        <dbReference type="EMBL" id="GFO46981.1"/>
    </source>
</evidence>
<feature type="domain" description="PiggyBac transposable element-derived protein" evidence="1">
    <location>
        <begin position="1"/>
        <end position="206"/>
    </location>
</feature>
<reference evidence="2 3" key="1">
    <citation type="journal article" date="2021" name="Elife">
        <title>Chloroplast acquisition without the gene transfer in kleptoplastic sea slugs, Plakobranchus ocellatus.</title>
        <authorList>
            <person name="Maeda T."/>
            <person name="Takahashi S."/>
            <person name="Yoshida T."/>
            <person name="Shimamura S."/>
            <person name="Takaki Y."/>
            <person name="Nagai Y."/>
            <person name="Toyoda A."/>
            <person name="Suzuki Y."/>
            <person name="Arimoto A."/>
            <person name="Ishii H."/>
            <person name="Satoh N."/>
            <person name="Nishiyama T."/>
            <person name="Hasebe M."/>
            <person name="Maruyama T."/>
            <person name="Minagawa J."/>
            <person name="Obokata J."/>
            <person name="Shigenobu S."/>
        </authorList>
    </citation>
    <scope>NUCLEOTIDE SEQUENCE [LARGE SCALE GENOMIC DNA]</scope>
</reference>
<evidence type="ECO:0000259" key="1">
    <source>
        <dbReference type="Pfam" id="PF13843"/>
    </source>
</evidence>
<comment type="caution">
    <text evidence="2">The sequence shown here is derived from an EMBL/GenBank/DDBJ whole genome shotgun (WGS) entry which is preliminary data.</text>
</comment>